<evidence type="ECO:0000256" key="3">
    <source>
        <dbReference type="ARBA" id="ARBA00022676"/>
    </source>
</evidence>
<keyword evidence="5" id="KW-0333">Golgi apparatus</keyword>
<evidence type="ECO:0000313" key="7">
    <source>
        <dbReference type="EMBL" id="ORC87241.1"/>
    </source>
</evidence>
<evidence type="ECO:0000259" key="6">
    <source>
        <dbReference type="Pfam" id="PF00852"/>
    </source>
</evidence>
<dbReference type="Pfam" id="PF00852">
    <property type="entry name" value="Glyco_transf_10"/>
    <property type="match status" value="1"/>
</dbReference>
<gene>
    <name evidence="7" type="ORF">TM35_000232120</name>
</gene>
<comment type="similarity">
    <text evidence="2 5">Belongs to the glycosyltransferase 10 family.</text>
</comment>
<dbReference type="UniPathway" id="UPA00378"/>
<dbReference type="PANTHER" id="PTHR11929:SF194">
    <property type="entry name" value="ALPHA-(1,3)-FUCOSYLTRANSFERASE 10"/>
    <property type="match status" value="1"/>
</dbReference>
<keyword evidence="5" id="KW-0812">Transmembrane</keyword>
<evidence type="ECO:0000256" key="5">
    <source>
        <dbReference type="RuleBase" id="RU003832"/>
    </source>
</evidence>
<dbReference type="EC" id="2.4.1.-" evidence="5"/>
<dbReference type="SUPFAM" id="SSF53756">
    <property type="entry name" value="UDP-Glycosyltransferase/glycogen phosphorylase"/>
    <property type="match status" value="1"/>
</dbReference>
<evidence type="ECO:0000256" key="1">
    <source>
        <dbReference type="ARBA" id="ARBA00004922"/>
    </source>
</evidence>
<keyword evidence="5" id="KW-1133">Transmembrane helix</keyword>
<feature type="domain" description="Fucosyltransferase C-terminal" evidence="6">
    <location>
        <begin position="202"/>
        <end position="320"/>
    </location>
</feature>
<dbReference type="Gene3D" id="3.40.50.11660">
    <property type="entry name" value="Glycosyl transferase family 10, C-terminal domain"/>
    <property type="match status" value="1"/>
</dbReference>
<keyword evidence="8" id="KW-1185">Reference proteome</keyword>
<keyword evidence="5" id="KW-0472">Membrane</keyword>
<dbReference type="Proteomes" id="UP000192257">
    <property type="component" value="Unassembled WGS sequence"/>
</dbReference>
<dbReference type="GeneID" id="39987232"/>
<dbReference type="PANTHER" id="PTHR11929">
    <property type="entry name" value="ALPHA- 1,3 -FUCOSYLTRANSFERASE"/>
    <property type="match status" value="1"/>
</dbReference>
<dbReference type="OrthoDB" id="427096at2759"/>
<dbReference type="AlphaFoldDB" id="A0A1X0NRL6"/>
<evidence type="ECO:0000256" key="4">
    <source>
        <dbReference type="ARBA" id="ARBA00022679"/>
    </source>
</evidence>
<dbReference type="VEuPathDB" id="TriTrypDB:TM35_000232120"/>
<name>A0A1X0NRL6_9TRYP</name>
<evidence type="ECO:0000313" key="8">
    <source>
        <dbReference type="Proteomes" id="UP000192257"/>
    </source>
</evidence>
<dbReference type="EMBL" id="NBCO01000023">
    <property type="protein sequence ID" value="ORC87241.1"/>
    <property type="molecule type" value="Genomic_DNA"/>
</dbReference>
<evidence type="ECO:0000256" key="2">
    <source>
        <dbReference type="ARBA" id="ARBA00008919"/>
    </source>
</evidence>
<protein>
    <recommendedName>
        <fullName evidence="5">Fucosyltransferase</fullName>
        <ecNumber evidence="5">2.4.1.-</ecNumber>
    </recommendedName>
</protein>
<accession>A0A1X0NRL6</accession>
<dbReference type="InterPro" id="IPR055270">
    <property type="entry name" value="Glyco_tran_10_C"/>
</dbReference>
<dbReference type="RefSeq" id="XP_028881307.1">
    <property type="nucleotide sequence ID" value="XM_029027452.1"/>
</dbReference>
<dbReference type="InterPro" id="IPR001503">
    <property type="entry name" value="Glyco_trans_10"/>
</dbReference>
<dbReference type="STRING" id="67003.A0A1X0NRL6"/>
<organism evidence="7 8">
    <name type="scientific">Trypanosoma theileri</name>
    <dbReference type="NCBI Taxonomy" id="67003"/>
    <lineage>
        <taxon>Eukaryota</taxon>
        <taxon>Discoba</taxon>
        <taxon>Euglenozoa</taxon>
        <taxon>Kinetoplastea</taxon>
        <taxon>Metakinetoplastina</taxon>
        <taxon>Trypanosomatida</taxon>
        <taxon>Trypanosomatidae</taxon>
        <taxon>Trypanosoma</taxon>
    </lineage>
</organism>
<proteinExistence type="inferred from homology"/>
<keyword evidence="3 5" id="KW-0328">Glycosyltransferase</keyword>
<dbReference type="GO" id="GO:0032580">
    <property type="term" value="C:Golgi cisterna membrane"/>
    <property type="evidence" value="ECO:0007669"/>
    <property type="project" value="UniProtKB-SubCell"/>
</dbReference>
<dbReference type="GO" id="GO:0046920">
    <property type="term" value="F:alpha-(1-&gt;3)-fucosyltransferase activity"/>
    <property type="evidence" value="ECO:0007669"/>
    <property type="project" value="TreeGrafter"/>
</dbReference>
<sequence length="403" mass="46411">MRKITTRSCVYLLLTVFISTWMITLYYAFDEHTATPKSTPQVKSIIDVYDANRDVTVVPTRTGTYLCEYMTNATKVHHGCIQSCNTERDQSGEMFNCHVHSRGSRRELAKADIVINHNGPVPTRQPNGRPYITLFYSGESNNTDKKRGNDAYQSLYDEVVSFHQHRRYYFTWTHRQQPYFLDILHENNKEGVTDETITLEAWRQRKSAVAVFVSRCKAHRAEVIRHLSRYYPVHSFGACASNQRMPPDCAAIAGRYPQKLCVFRKYKYAMALENSRERDYVTEKVYHALLSGAIPLYWGAPNIEDFLPSGRRSVVEVERFIPGQLGDAGSAEKVQDDGAGAFQKLGEFLRHLETDDAAVKQLFAWRHVKRAEEWGENFLDNMYHTDPICALCAEAREKRRKLG</sequence>
<feature type="transmembrane region" description="Helical" evidence="5">
    <location>
        <begin position="9"/>
        <end position="29"/>
    </location>
</feature>
<dbReference type="InterPro" id="IPR038577">
    <property type="entry name" value="GT10-like_C_sf"/>
</dbReference>
<comment type="caution">
    <text evidence="7">The sequence shown here is derived from an EMBL/GenBank/DDBJ whole genome shotgun (WGS) entry which is preliminary data.</text>
</comment>
<keyword evidence="4 5" id="KW-0808">Transferase</keyword>
<reference evidence="7 8" key="1">
    <citation type="submission" date="2017-03" db="EMBL/GenBank/DDBJ databases">
        <title>An alternative strategy for trypanosome survival in the mammalian bloodstream revealed through genome and transcriptome analysis of the ubiquitous bovine parasite Trypanosoma (Megatrypanum) theileri.</title>
        <authorList>
            <person name="Kelly S."/>
            <person name="Ivens A."/>
            <person name="Mott A."/>
            <person name="O'Neill E."/>
            <person name="Emms D."/>
            <person name="Macleod O."/>
            <person name="Voorheis P."/>
            <person name="Matthews J."/>
            <person name="Matthews K."/>
            <person name="Carrington M."/>
        </authorList>
    </citation>
    <scope>NUCLEOTIDE SEQUENCE [LARGE SCALE GENOMIC DNA]</scope>
    <source>
        <strain evidence="7">Edinburgh</strain>
    </source>
</reference>
<comment type="pathway">
    <text evidence="1">Protein modification; protein glycosylation.</text>
</comment>
<comment type="subcellular location">
    <subcellularLocation>
        <location evidence="5">Golgi apparatus</location>
        <location evidence="5">Golgi stack membrane</location>
        <topology evidence="5">Single-pass type II membrane protein</topology>
    </subcellularLocation>
</comment>